<dbReference type="EMBL" id="CAFBLX010000484">
    <property type="protein sequence ID" value="CAB4931838.1"/>
    <property type="molecule type" value="Genomic_DNA"/>
</dbReference>
<reference evidence="2" key="1">
    <citation type="submission" date="2020-05" db="EMBL/GenBank/DDBJ databases">
        <authorList>
            <person name="Chiriac C."/>
            <person name="Salcher M."/>
            <person name="Ghai R."/>
            <person name="Kavagutti S V."/>
        </authorList>
    </citation>
    <scope>NUCLEOTIDE SEQUENCE</scope>
</reference>
<gene>
    <name evidence="2" type="ORF">UFOPK3472_04134</name>
</gene>
<name>A0A6J7IKT1_9ZZZZ</name>
<sequence>MSPLRSNNSGPGCMPYCWNAANMMAAVADVGSPSASSAPIAVPAVEFPAASGPATPRMAPLPNIGFSRLRSSLRSVPYARKLGTSAPPAGMTPNGTPNAVPRSQAGSASRNSALLSQGRPCDLINDRSSGRPIFEAMWMTSPSASIATVITTM</sequence>
<organism evidence="2">
    <name type="scientific">freshwater metagenome</name>
    <dbReference type="NCBI Taxonomy" id="449393"/>
    <lineage>
        <taxon>unclassified sequences</taxon>
        <taxon>metagenomes</taxon>
        <taxon>ecological metagenomes</taxon>
    </lineage>
</organism>
<feature type="compositionally biased region" description="Polar residues" evidence="1">
    <location>
        <begin position="104"/>
        <end position="115"/>
    </location>
</feature>
<evidence type="ECO:0000313" key="2">
    <source>
        <dbReference type="EMBL" id="CAB4931838.1"/>
    </source>
</evidence>
<proteinExistence type="predicted"/>
<evidence type="ECO:0000256" key="1">
    <source>
        <dbReference type="SAM" id="MobiDB-lite"/>
    </source>
</evidence>
<accession>A0A6J7IKT1</accession>
<feature type="region of interest" description="Disordered" evidence="1">
    <location>
        <begin position="81"/>
        <end position="122"/>
    </location>
</feature>
<protein>
    <submittedName>
        <fullName evidence="2">Unannotated protein</fullName>
    </submittedName>
</protein>
<dbReference type="AlphaFoldDB" id="A0A6J7IKT1"/>